<protein>
    <submittedName>
        <fullName evidence="1">Accessory Sec system protein Asp2</fullName>
    </submittedName>
</protein>
<evidence type="ECO:0000313" key="2">
    <source>
        <dbReference type="Proteomes" id="UP000295756"/>
    </source>
</evidence>
<dbReference type="RefSeq" id="WP_013102740.1">
    <property type="nucleotide sequence ID" value="NZ_CP037939.1"/>
</dbReference>
<proteinExistence type="predicted"/>
<dbReference type="Gene3D" id="3.40.50.1820">
    <property type="entry name" value="alpha/beta hydrolase"/>
    <property type="match status" value="1"/>
</dbReference>
<evidence type="ECO:0000313" key="1">
    <source>
        <dbReference type="EMBL" id="QBR48474.1"/>
    </source>
</evidence>
<dbReference type="EMBL" id="CP037939">
    <property type="protein sequence ID" value="QBR48474.1"/>
    <property type="molecule type" value="Genomic_DNA"/>
</dbReference>
<reference evidence="1 2" key="1">
    <citation type="submission" date="2019-03" db="EMBL/GenBank/DDBJ databases">
        <title>Complete Genome Sequence of Leuconostoc kimchii strain NKJ218 Isolated from Homemade Kimchi.</title>
        <authorList>
            <person name="Jung J.Y."/>
            <person name="Jin H.M."/>
            <person name="Jung J.-W."/>
            <person name="Lee S.-Y."/>
            <person name="Ryu B.-G."/>
            <person name="Han S.-S."/>
            <person name="Kang H.K."/>
            <person name="Choi H.W."/>
            <person name="Chung E.J."/>
            <person name="Choi K.-M."/>
        </authorList>
    </citation>
    <scope>NUCLEOTIDE SEQUENCE [LARGE SCALE GENOMIC DNA]</scope>
    <source>
        <strain evidence="1 2">NKJ218</strain>
    </source>
</reference>
<dbReference type="SUPFAM" id="SSF53474">
    <property type="entry name" value="alpha/beta-Hydrolases"/>
    <property type="match status" value="1"/>
</dbReference>
<accession>A0ABX5SM78</accession>
<dbReference type="NCBIfam" id="TIGR03712">
    <property type="entry name" value="acc_sec_asp2"/>
    <property type="match status" value="1"/>
</dbReference>
<name>A0ABX5SM78_9LACO</name>
<dbReference type="InterPro" id="IPR022267">
    <property type="entry name" value="Asp2"/>
</dbReference>
<organism evidence="1 2">
    <name type="scientific">Leuconostoc kimchii</name>
    <dbReference type="NCBI Taxonomy" id="136609"/>
    <lineage>
        <taxon>Bacteria</taxon>
        <taxon>Bacillati</taxon>
        <taxon>Bacillota</taxon>
        <taxon>Bacilli</taxon>
        <taxon>Lactobacillales</taxon>
        <taxon>Lactobacillaceae</taxon>
        <taxon>Leuconostoc</taxon>
    </lineage>
</organism>
<dbReference type="Pfam" id="PF16929">
    <property type="entry name" value="Asp2"/>
    <property type="match status" value="1"/>
</dbReference>
<dbReference type="InterPro" id="IPR029058">
    <property type="entry name" value="AB_hydrolase_fold"/>
</dbReference>
<keyword evidence="2" id="KW-1185">Reference proteome</keyword>
<gene>
    <name evidence="1" type="primary">asp2</name>
    <name evidence="1" type="ORF">EW139_09970</name>
</gene>
<dbReference type="Proteomes" id="UP000295756">
    <property type="component" value="Chromosome"/>
</dbReference>
<sequence length="510" mass="58236">MTDISVLQIGAKDWTSHIHAPNINWQYTTILDLPTRLAYQKDPYVLEQTYVVLTDDILTSTLLSSQINHWPARRTIYFANQVTPDFQTVLDERQAFMVSEKTPEAIVGYLQNDLHFEQIGFATRFSEQQFIPMPPVGIHFKREGRFSAQFIGDFGKAWQQIGTLNTSIGDLAPTVENLVWLDYTQTNTVAVKLEFVYYRDGHVQKRQAISGDALRELTAVGGLDNYQNYQILVFASGQGTLDLHVLHQRRSRHGLGLLLPGDDWQLTDEHEEVLSYFNPGNRQSPLVVNFSSMHAHADGFDMRESMNTLESPYLLFSDVRMQGGAFHIGTETYEKTIIETIRKTMKTLHLEPKDVILTGYGMGSFPAMYYAADIKPQAVVLAKPIVNIGTLTENIDFPQAVNQDWTLDVRRFLAGRMHPDDTNGLNQIFWHHISQIDWQKISVSLMTLTQDEYDGQSLPQLLDFFSAQHTPLTHVQEVGTHMAKFPEMITFMMTQLMYLKDHTRRGKGVE</sequence>